<feature type="transmembrane region" description="Helical" evidence="2">
    <location>
        <begin position="156"/>
        <end position="176"/>
    </location>
</feature>
<feature type="transmembrane region" description="Helical" evidence="2">
    <location>
        <begin position="255"/>
        <end position="275"/>
    </location>
</feature>
<protein>
    <recommendedName>
        <fullName evidence="7">Diguanylate cyclase (GGDEF) domain-containing protein</fullName>
    </recommendedName>
</protein>
<dbReference type="Gene3D" id="3.30.70.270">
    <property type="match status" value="1"/>
</dbReference>
<keyword evidence="2" id="KW-0812">Transmembrane</keyword>
<dbReference type="AlphaFoldDB" id="A0A8J3Z1W2"/>
<evidence type="ECO:0000256" key="1">
    <source>
        <dbReference type="SAM" id="MobiDB-lite"/>
    </source>
</evidence>
<dbReference type="PROSITE" id="PS50883">
    <property type="entry name" value="EAL"/>
    <property type="match status" value="1"/>
</dbReference>
<dbReference type="InterPro" id="IPR001633">
    <property type="entry name" value="EAL_dom"/>
</dbReference>
<feature type="transmembrane region" description="Helical" evidence="2">
    <location>
        <begin position="287"/>
        <end position="312"/>
    </location>
</feature>
<dbReference type="InterPro" id="IPR050706">
    <property type="entry name" value="Cyclic-di-GMP_PDE-like"/>
</dbReference>
<feature type="domain" description="GGDEF" evidence="4">
    <location>
        <begin position="339"/>
        <end position="471"/>
    </location>
</feature>
<dbReference type="NCBIfam" id="TIGR00254">
    <property type="entry name" value="GGDEF"/>
    <property type="match status" value="1"/>
</dbReference>
<keyword evidence="2" id="KW-0472">Membrane</keyword>
<organism evidence="5 6">
    <name type="scientific">Virgisporangium aurantiacum</name>
    <dbReference type="NCBI Taxonomy" id="175570"/>
    <lineage>
        <taxon>Bacteria</taxon>
        <taxon>Bacillati</taxon>
        <taxon>Actinomycetota</taxon>
        <taxon>Actinomycetes</taxon>
        <taxon>Micromonosporales</taxon>
        <taxon>Micromonosporaceae</taxon>
        <taxon>Virgisporangium</taxon>
    </lineage>
</organism>
<reference evidence="5" key="1">
    <citation type="submission" date="2021-01" db="EMBL/GenBank/DDBJ databases">
        <title>Whole genome shotgun sequence of Virgisporangium aurantiacum NBRC 16421.</title>
        <authorList>
            <person name="Komaki H."/>
            <person name="Tamura T."/>
        </authorList>
    </citation>
    <scope>NUCLEOTIDE SEQUENCE</scope>
    <source>
        <strain evidence="5">NBRC 16421</strain>
    </source>
</reference>
<dbReference type="InterPro" id="IPR000160">
    <property type="entry name" value="GGDEF_dom"/>
</dbReference>
<feature type="region of interest" description="Disordered" evidence="1">
    <location>
        <begin position="743"/>
        <end position="770"/>
    </location>
</feature>
<keyword evidence="6" id="KW-1185">Reference proteome</keyword>
<keyword evidence="2" id="KW-1133">Transmembrane helix</keyword>
<dbReference type="InterPro" id="IPR035919">
    <property type="entry name" value="EAL_sf"/>
</dbReference>
<accession>A0A8J3Z1W2</accession>
<evidence type="ECO:0000313" key="5">
    <source>
        <dbReference type="EMBL" id="GIJ55754.1"/>
    </source>
</evidence>
<dbReference type="RefSeq" id="WP_203993042.1">
    <property type="nucleotide sequence ID" value="NZ_BOPG01000022.1"/>
</dbReference>
<dbReference type="PANTHER" id="PTHR33121">
    <property type="entry name" value="CYCLIC DI-GMP PHOSPHODIESTERASE PDEF"/>
    <property type="match status" value="1"/>
</dbReference>
<evidence type="ECO:0000256" key="2">
    <source>
        <dbReference type="SAM" id="Phobius"/>
    </source>
</evidence>
<evidence type="ECO:0000313" key="6">
    <source>
        <dbReference type="Proteomes" id="UP000612585"/>
    </source>
</evidence>
<comment type="caution">
    <text evidence="5">The sequence shown here is derived from an EMBL/GenBank/DDBJ whole genome shotgun (WGS) entry which is preliminary data.</text>
</comment>
<dbReference type="SUPFAM" id="SSF141868">
    <property type="entry name" value="EAL domain-like"/>
    <property type="match status" value="1"/>
</dbReference>
<dbReference type="EMBL" id="BOPG01000022">
    <property type="protein sequence ID" value="GIJ55754.1"/>
    <property type="molecule type" value="Genomic_DNA"/>
</dbReference>
<dbReference type="InterPro" id="IPR029787">
    <property type="entry name" value="Nucleotide_cyclase"/>
</dbReference>
<dbReference type="SMART" id="SM00052">
    <property type="entry name" value="EAL"/>
    <property type="match status" value="1"/>
</dbReference>
<proteinExistence type="predicted"/>
<dbReference type="Gene3D" id="3.20.20.450">
    <property type="entry name" value="EAL domain"/>
    <property type="match status" value="1"/>
</dbReference>
<dbReference type="GO" id="GO:0071111">
    <property type="term" value="F:cyclic-guanylate-specific phosphodiesterase activity"/>
    <property type="evidence" value="ECO:0007669"/>
    <property type="project" value="InterPro"/>
</dbReference>
<feature type="transmembrane region" description="Helical" evidence="2">
    <location>
        <begin position="95"/>
        <end position="112"/>
    </location>
</feature>
<dbReference type="SUPFAM" id="SSF55073">
    <property type="entry name" value="Nucleotide cyclase"/>
    <property type="match status" value="1"/>
</dbReference>
<gene>
    <name evidence="5" type="ORF">Vau01_032700</name>
</gene>
<dbReference type="PANTHER" id="PTHR33121:SF70">
    <property type="entry name" value="SIGNALING PROTEIN YKOW"/>
    <property type="match status" value="1"/>
</dbReference>
<dbReference type="CDD" id="cd01948">
    <property type="entry name" value="EAL"/>
    <property type="match status" value="1"/>
</dbReference>
<dbReference type="SMART" id="SM00267">
    <property type="entry name" value="GGDEF"/>
    <property type="match status" value="1"/>
</dbReference>
<feature type="transmembrane region" description="Helical" evidence="2">
    <location>
        <begin position="7"/>
        <end position="25"/>
    </location>
</feature>
<feature type="transmembrane region" description="Helical" evidence="2">
    <location>
        <begin position="183"/>
        <end position="205"/>
    </location>
</feature>
<evidence type="ECO:0000259" key="3">
    <source>
        <dbReference type="PROSITE" id="PS50883"/>
    </source>
</evidence>
<evidence type="ECO:0008006" key="7">
    <source>
        <dbReference type="Google" id="ProtNLM"/>
    </source>
</evidence>
<feature type="transmembrane region" description="Helical" evidence="2">
    <location>
        <begin position="61"/>
        <end position="83"/>
    </location>
</feature>
<dbReference type="InterPro" id="IPR043128">
    <property type="entry name" value="Rev_trsase/Diguanyl_cyclase"/>
</dbReference>
<dbReference type="Pfam" id="PF00990">
    <property type="entry name" value="GGDEF"/>
    <property type="match status" value="1"/>
</dbReference>
<dbReference type="CDD" id="cd01949">
    <property type="entry name" value="GGDEF"/>
    <property type="match status" value="1"/>
</dbReference>
<dbReference type="Pfam" id="PF00563">
    <property type="entry name" value="EAL"/>
    <property type="match status" value="1"/>
</dbReference>
<evidence type="ECO:0000259" key="4">
    <source>
        <dbReference type="PROSITE" id="PS50887"/>
    </source>
</evidence>
<feature type="domain" description="EAL" evidence="3">
    <location>
        <begin position="480"/>
        <end position="736"/>
    </location>
</feature>
<name>A0A8J3Z1W2_9ACTN</name>
<feature type="transmembrane region" description="Helical" evidence="2">
    <location>
        <begin position="217"/>
        <end position="234"/>
    </location>
</feature>
<dbReference type="Proteomes" id="UP000612585">
    <property type="component" value="Unassembled WGS sequence"/>
</dbReference>
<feature type="transmembrane region" description="Helical" evidence="2">
    <location>
        <begin position="31"/>
        <end position="49"/>
    </location>
</feature>
<sequence>MSGSARATWWYLGLGAAVMAVGPMLPAAGRQVVYVCAGLSVIVAILVGLHRYRPPWRRPWWLLIGVVCAGMLASLLWAIDLAVFGERLYPSAGDLVYALMLPLLMLSILGWTRRGERRGGRVEAAIVAAGGGALIWAIVVEPMLHHSHVGGVQLALYLVYLAGDLGVLALTARMLLITQVRTLAYRLLITGAGLLILTDIVYYAVYADTGTEPTFTSVGYVTVYLLLGGAALHPSMAHSGGQVASEPNPTSKSRLWGYVLLIATAVALTGFQIVRSGHGSDGEWVHVLVPLGLAGVMAMLLVVRLSQLAVLLERRSRLDDLTNLGNLVQLRAELDSVPPGSALLLIDLDGFRDVNDSYGHGVGDDILREVGRRLAVTAGGLDVSLMRVGSDEFAVLLRGGAKYAVEFGGWVVDAVRAPYPVPGGGTALLTASVGVLPLDRPTTAAHALREADLALFTGQSNGGNQVAVYDVAAHTERQARTRMVRDVDRALVDGEFTVHYQPIAELATGRMVAAEALLRWTRADGTRVSPADFIPVAEQSGAIVPIGTWVIQEVCAQLREWYPRFGISVTVNAAARQVRRNDFAATVLAALDDNELPGSALIVEITETGLVTAVHDAATVAAQLQMLRDRGVRIAIDDFGTGYSSLAYLRQLPVDILKMDGSFTANHVEGGASDQAFVRAIVELASSLGLRTIAEAVETAEQADRLALLGCDMAQGYHFARPAPPEAVEEILAAAAAFAGGPVHGGPARSPNSGPLDDSRPATRPASAVV</sequence>
<dbReference type="PROSITE" id="PS50887">
    <property type="entry name" value="GGDEF"/>
    <property type="match status" value="1"/>
</dbReference>
<feature type="transmembrane region" description="Helical" evidence="2">
    <location>
        <begin position="124"/>
        <end position="144"/>
    </location>
</feature>